<evidence type="ECO:0000256" key="1">
    <source>
        <dbReference type="SAM" id="Phobius"/>
    </source>
</evidence>
<dbReference type="Proteomes" id="UP000295777">
    <property type="component" value="Unassembled WGS sequence"/>
</dbReference>
<keyword evidence="1" id="KW-0472">Membrane</keyword>
<proteinExistence type="predicted"/>
<evidence type="ECO:0000313" key="2">
    <source>
        <dbReference type="EMBL" id="TCK04649.1"/>
    </source>
</evidence>
<protein>
    <submittedName>
        <fullName evidence="2">Uncharacterized protein</fullName>
    </submittedName>
</protein>
<dbReference type="AlphaFoldDB" id="A0A4R1GFN2"/>
<reference evidence="2 3" key="1">
    <citation type="submission" date="2019-03" db="EMBL/GenBank/DDBJ databases">
        <title>Genomic Encyclopedia of Archaeal and Bacterial Type Strains, Phase II (KMG-II): from individual species to whole genera.</title>
        <authorList>
            <person name="Goeker M."/>
        </authorList>
    </citation>
    <scope>NUCLEOTIDE SEQUENCE [LARGE SCALE GENOMIC DNA]</scope>
    <source>
        <strain evidence="2 3">DSM 24425</strain>
    </source>
</reference>
<evidence type="ECO:0000313" key="3">
    <source>
        <dbReference type="Proteomes" id="UP000295777"/>
    </source>
</evidence>
<dbReference type="RefSeq" id="WP_165863687.1">
    <property type="nucleotide sequence ID" value="NZ_SMFV01000003.1"/>
</dbReference>
<keyword evidence="1" id="KW-1133">Transmembrane helix</keyword>
<feature type="transmembrane region" description="Helical" evidence="1">
    <location>
        <begin position="20"/>
        <end position="44"/>
    </location>
</feature>
<organism evidence="2 3">
    <name type="scientific">Phorcysia thermohydrogeniphila</name>
    <dbReference type="NCBI Taxonomy" id="936138"/>
    <lineage>
        <taxon>Bacteria</taxon>
        <taxon>Pseudomonadati</taxon>
        <taxon>Aquificota</taxon>
        <taxon>Aquificia</taxon>
        <taxon>Desulfurobacteriales</taxon>
        <taxon>Desulfurobacteriaceae</taxon>
        <taxon>Phorcysia</taxon>
    </lineage>
</organism>
<accession>A0A4R1GFN2</accession>
<keyword evidence="1" id="KW-0812">Transmembrane</keyword>
<gene>
    <name evidence="2" type="ORF">CLV27_1082</name>
</gene>
<keyword evidence="3" id="KW-1185">Reference proteome</keyword>
<name>A0A4R1GFN2_9BACT</name>
<sequence length="46" mass="5574">MGIYDRDYYRERKETSKRSLFKVAYWVMVGLFVLAFVVYVLAVFSR</sequence>
<dbReference type="EMBL" id="SMFV01000003">
    <property type="protein sequence ID" value="TCK04649.1"/>
    <property type="molecule type" value="Genomic_DNA"/>
</dbReference>
<comment type="caution">
    <text evidence="2">The sequence shown here is derived from an EMBL/GenBank/DDBJ whole genome shotgun (WGS) entry which is preliminary data.</text>
</comment>